<feature type="transmembrane region" description="Helical" evidence="7">
    <location>
        <begin position="157"/>
        <end position="178"/>
    </location>
</feature>
<sequence>MKTVVLKTNLGVFILSFLVLVLIQCYQVNVHEETSTYVLPLHFSYGLVKGAKIEIEFTCDEAISLYAVLLNSQQLQDLLKAELSYPKKSYVHPCKIQTQNRFEFKNYIKKVINISKTDQYTIGILNCKQELITIDGKVHYQNTFRPEFPEGKQYSPEIYGCASIINILFFIIWTRLLVKNWKIRKSFQICIWLIFLAKNAQLILNMINSVQLLTKKQSFQTISVISNILHALVRDSTLILVLLIALGFTTVRSTLTINEKITISIYSILYTFFDIFNLNCEETFGKQSNKCTTFYLISNGLHFFITFAIIAGFNGILEQLRPQIERNGIPNKTEAQHQFYIGYQKIRCYFFYYLVIPLIILIVQSTVLHWSREWLIVLFTELFELFFLLLPSYYFRPLITNPFLYFEVYQEKYQMDKGFDFESDYEPDYVHTEDNDIQIDGDDGEDCDDGDDAEPENENKDVKQEFNIDIGGLESSDFI</sequence>
<evidence type="ECO:0000256" key="4">
    <source>
        <dbReference type="ARBA" id="ARBA00022989"/>
    </source>
</evidence>
<feature type="transmembrane region" description="Helical" evidence="7">
    <location>
        <begin position="294"/>
        <end position="317"/>
    </location>
</feature>
<feature type="domain" description="GOST seven transmembrane" evidence="8">
    <location>
        <begin position="157"/>
        <end position="401"/>
    </location>
</feature>
<reference evidence="9" key="1">
    <citation type="submission" date="2022-08" db="EMBL/GenBank/DDBJ databases">
        <title>Novel sulphate-reducing endosymbionts in the free-living metamonad Anaeramoeba.</title>
        <authorList>
            <person name="Jerlstrom-Hultqvist J."/>
            <person name="Cepicka I."/>
            <person name="Gallot-Lavallee L."/>
            <person name="Salas-Leiva D."/>
            <person name="Curtis B.A."/>
            <person name="Zahonova K."/>
            <person name="Pipaliya S."/>
            <person name="Dacks J."/>
            <person name="Roger A.J."/>
        </authorList>
    </citation>
    <scope>NUCLEOTIDE SEQUENCE</scope>
    <source>
        <strain evidence="9">Busselton2</strain>
    </source>
</reference>
<dbReference type="GO" id="GO:0016020">
    <property type="term" value="C:membrane"/>
    <property type="evidence" value="ECO:0007669"/>
    <property type="project" value="UniProtKB-SubCell"/>
</dbReference>
<name>A0AAV7YML4_9EUKA</name>
<dbReference type="EMBL" id="JANTQA010000051">
    <property type="protein sequence ID" value="KAJ3430205.1"/>
    <property type="molecule type" value="Genomic_DNA"/>
</dbReference>
<organism evidence="9 10">
    <name type="scientific">Anaeramoeba flamelloides</name>
    <dbReference type="NCBI Taxonomy" id="1746091"/>
    <lineage>
        <taxon>Eukaryota</taxon>
        <taxon>Metamonada</taxon>
        <taxon>Anaeramoebidae</taxon>
        <taxon>Anaeramoeba</taxon>
    </lineage>
</organism>
<evidence type="ECO:0000256" key="1">
    <source>
        <dbReference type="ARBA" id="ARBA00004141"/>
    </source>
</evidence>
<gene>
    <name evidence="9" type="ORF">M0812_23207</name>
</gene>
<evidence type="ECO:0000256" key="3">
    <source>
        <dbReference type="ARBA" id="ARBA00022729"/>
    </source>
</evidence>
<feature type="transmembrane region" description="Helical" evidence="7">
    <location>
        <begin position="374"/>
        <end position="395"/>
    </location>
</feature>
<feature type="compositionally biased region" description="Acidic residues" evidence="6">
    <location>
        <begin position="435"/>
        <end position="456"/>
    </location>
</feature>
<dbReference type="InterPro" id="IPR053937">
    <property type="entry name" value="GOST_TM"/>
</dbReference>
<keyword evidence="3" id="KW-0732">Signal</keyword>
<keyword evidence="4 7" id="KW-1133">Transmembrane helix</keyword>
<keyword evidence="9" id="KW-0675">Receptor</keyword>
<keyword evidence="2 7" id="KW-0812">Transmembrane</keyword>
<dbReference type="Proteomes" id="UP001146793">
    <property type="component" value="Unassembled WGS sequence"/>
</dbReference>
<feature type="transmembrane region" description="Helical" evidence="7">
    <location>
        <begin position="261"/>
        <end position="279"/>
    </location>
</feature>
<dbReference type="InterPro" id="IPR009637">
    <property type="entry name" value="GPR107/GPR108-like"/>
</dbReference>
<protein>
    <submittedName>
        <fullName evidence="9">Lung seven transmembrane receptor</fullName>
    </submittedName>
</protein>
<evidence type="ECO:0000313" key="9">
    <source>
        <dbReference type="EMBL" id="KAJ3430205.1"/>
    </source>
</evidence>
<comment type="caution">
    <text evidence="9">The sequence shown here is derived from an EMBL/GenBank/DDBJ whole genome shotgun (WGS) entry which is preliminary data.</text>
</comment>
<feature type="region of interest" description="Disordered" evidence="6">
    <location>
        <begin position="434"/>
        <end position="465"/>
    </location>
</feature>
<dbReference type="Pfam" id="PF06814">
    <property type="entry name" value="GOST_TM"/>
    <property type="match status" value="1"/>
</dbReference>
<dbReference type="GO" id="GO:0005794">
    <property type="term" value="C:Golgi apparatus"/>
    <property type="evidence" value="ECO:0007669"/>
    <property type="project" value="TreeGrafter"/>
</dbReference>
<evidence type="ECO:0000313" key="10">
    <source>
        <dbReference type="Proteomes" id="UP001146793"/>
    </source>
</evidence>
<evidence type="ECO:0000256" key="5">
    <source>
        <dbReference type="ARBA" id="ARBA00023136"/>
    </source>
</evidence>
<evidence type="ECO:0000256" key="6">
    <source>
        <dbReference type="SAM" id="MobiDB-lite"/>
    </source>
</evidence>
<comment type="subcellular location">
    <subcellularLocation>
        <location evidence="1">Membrane</location>
        <topology evidence="1">Multi-pass membrane protein</topology>
    </subcellularLocation>
</comment>
<evidence type="ECO:0000256" key="7">
    <source>
        <dbReference type="SAM" id="Phobius"/>
    </source>
</evidence>
<dbReference type="AlphaFoldDB" id="A0AAV7YML4"/>
<evidence type="ECO:0000259" key="8">
    <source>
        <dbReference type="Pfam" id="PF06814"/>
    </source>
</evidence>
<accession>A0AAV7YML4</accession>
<feature type="transmembrane region" description="Helical" evidence="7">
    <location>
        <begin position="228"/>
        <end position="249"/>
    </location>
</feature>
<keyword evidence="5 7" id="KW-0472">Membrane</keyword>
<evidence type="ECO:0000256" key="2">
    <source>
        <dbReference type="ARBA" id="ARBA00022692"/>
    </source>
</evidence>
<proteinExistence type="predicted"/>
<feature type="transmembrane region" description="Helical" evidence="7">
    <location>
        <begin position="190"/>
        <end position="208"/>
    </location>
</feature>
<feature type="transmembrane region" description="Helical" evidence="7">
    <location>
        <begin position="349"/>
        <end position="368"/>
    </location>
</feature>
<dbReference type="PANTHER" id="PTHR21229">
    <property type="entry name" value="LUNG SEVEN TRANSMEMBRANE RECEPTOR"/>
    <property type="match status" value="1"/>
</dbReference>